<dbReference type="Pfam" id="PF00696">
    <property type="entry name" value="AA_kinase"/>
    <property type="match status" value="1"/>
</dbReference>
<evidence type="ECO:0000259" key="11">
    <source>
        <dbReference type="Pfam" id="PF00696"/>
    </source>
</evidence>
<evidence type="ECO:0000256" key="4">
    <source>
        <dbReference type="ARBA" id="ARBA00022679"/>
    </source>
</evidence>
<protein>
    <recommendedName>
        <fullName evidence="9">Acetylglutamate kinase</fullName>
        <ecNumber evidence="9">2.7.2.8</ecNumber>
    </recommendedName>
    <alternativeName>
        <fullName evidence="9">N-acetyl-L-glutamate 5-phosphotransferase</fullName>
    </alternativeName>
    <alternativeName>
        <fullName evidence="9">NAG kinase</fullName>
        <shortName evidence="9">NAGK</shortName>
    </alternativeName>
</protein>
<dbReference type="EC" id="2.7.2.8" evidence="9"/>
<evidence type="ECO:0000256" key="3">
    <source>
        <dbReference type="ARBA" id="ARBA00022605"/>
    </source>
</evidence>
<keyword evidence="7 9" id="KW-0067">ATP-binding</keyword>
<dbReference type="InterPro" id="IPR001048">
    <property type="entry name" value="Asp/Glu/Uridylate_kinase"/>
</dbReference>
<name>A0A2S9YF25_9BACT</name>
<reference evidence="12 13" key="1">
    <citation type="submission" date="2018-03" db="EMBL/GenBank/DDBJ databases">
        <title>Draft Genome Sequences of the Obligatory Marine Myxobacteria Enhygromyxa salina SWB005.</title>
        <authorList>
            <person name="Poehlein A."/>
            <person name="Moghaddam J.A."/>
            <person name="Harms H."/>
            <person name="Alanjari M."/>
            <person name="Koenig G.M."/>
            <person name="Daniel R."/>
            <person name="Schaeberle T.F."/>
        </authorList>
    </citation>
    <scope>NUCLEOTIDE SEQUENCE [LARGE SCALE GENOMIC DNA]</scope>
    <source>
        <strain evidence="12 13">SWB005</strain>
    </source>
</reference>
<evidence type="ECO:0000313" key="13">
    <source>
        <dbReference type="Proteomes" id="UP000237968"/>
    </source>
</evidence>
<dbReference type="EMBL" id="PVNK01000071">
    <property type="protein sequence ID" value="PRQ03703.1"/>
    <property type="molecule type" value="Genomic_DNA"/>
</dbReference>
<comment type="catalytic activity">
    <reaction evidence="8 9">
        <text>N-acetyl-L-glutamate + ATP = N-acetyl-L-glutamyl 5-phosphate + ADP</text>
        <dbReference type="Rhea" id="RHEA:14629"/>
        <dbReference type="ChEBI" id="CHEBI:30616"/>
        <dbReference type="ChEBI" id="CHEBI:44337"/>
        <dbReference type="ChEBI" id="CHEBI:57936"/>
        <dbReference type="ChEBI" id="CHEBI:456216"/>
        <dbReference type="EC" id="2.7.2.8"/>
    </reaction>
</comment>
<evidence type="ECO:0000256" key="9">
    <source>
        <dbReference type="HAMAP-Rule" id="MF_00082"/>
    </source>
</evidence>
<feature type="site" description="Transition state stabilizer" evidence="9">
    <location>
        <position position="6"/>
    </location>
</feature>
<evidence type="ECO:0000256" key="10">
    <source>
        <dbReference type="SAM" id="MobiDB-lite"/>
    </source>
</evidence>
<comment type="caution">
    <text evidence="12">The sequence shown here is derived from an EMBL/GenBank/DDBJ whole genome shotgun (WGS) entry which is preliminary data.</text>
</comment>
<evidence type="ECO:0000256" key="1">
    <source>
        <dbReference type="ARBA" id="ARBA00004828"/>
    </source>
</evidence>
<evidence type="ECO:0000256" key="2">
    <source>
        <dbReference type="ARBA" id="ARBA00022571"/>
    </source>
</evidence>
<dbReference type="HAMAP" id="MF_00082">
    <property type="entry name" value="ArgB"/>
    <property type="match status" value="1"/>
</dbReference>
<comment type="subcellular location">
    <subcellularLocation>
        <location evidence="9">Cytoplasm</location>
    </subcellularLocation>
</comment>
<keyword evidence="13" id="KW-1185">Reference proteome</keyword>
<dbReference type="Gene3D" id="3.40.1160.10">
    <property type="entry name" value="Acetylglutamate kinase-like"/>
    <property type="match status" value="1"/>
</dbReference>
<feature type="site" description="Transition state stabilizer" evidence="9">
    <location>
        <position position="228"/>
    </location>
</feature>
<keyword evidence="3 9" id="KW-0028">Amino-acid biosynthesis</keyword>
<dbReference type="InterPro" id="IPR004662">
    <property type="entry name" value="AcgluKinase_fam"/>
</dbReference>
<dbReference type="UniPathway" id="UPA00068">
    <property type="reaction ID" value="UER00107"/>
</dbReference>
<dbReference type="InterPro" id="IPR037528">
    <property type="entry name" value="ArgB"/>
</dbReference>
<dbReference type="SUPFAM" id="SSF53633">
    <property type="entry name" value="Carbamate kinase-like"/>
    <property type="match status" value="1"/>
</dbReference>
<dbReference type="GO" id="GO:0042450">
    <property type="term" value="P:L-arginine biosynthetic process via ornithine"/>
    <property type="evidence" value="ECO:0007669"/>
    <property type="project" value="UniProtKB-UniRule"/>
</dbReference>
<accession>A0A2S9YF25</accession>
<keyword evidence="9" id="KW-0963">Cytoplasm</keyword>
<keyword evidence="6 9" id="KW-0418">Kinase</keyword>
<dbReference type="InterPro" id="IPR036393">
    <property type="entry name" value="AceGlu_kinase-like_sf"/>
</dbReference>
<dbReference type="GO" id="GO:0005524">
    <property type="term" value="F:ATP binding"/>
    <property type="evidence" value="ECO:0007669"/>
    <property type="project" value="UniProtKB-UniRule"/>
</dbReference>
<evidence type="ECO:0000256" key="7">
    <source>
        <dbReference type="ARBA" id="ARBA00022840"/>
    </source>
</evidence>
<dbReference type="Proteomes" id="UP000237968">
    <property type="component" value="Unassembled WGS sequence"/>
</dbReference>
<proteinExistence type="inferred from homology"/>
<feature type="binding site" evidence="9">
    <location>
        <begin position="41"/>
        <end position="42"/>
    </location>
    <ligand>
        <name>substrate</name>
    </ligand>
</feature>
<comment type="function">
    <text evidence="9">Catalyzes the ATP-dependent phosphorylation of N-acetyl-L-glutamate.</text>
</comment>
<evidence type="ECO:0000256" key="8">
    <source>
        <dbReference type="ARBA" id="ARBA00048141"/>
    </source>
</evidence>
<keyword evidence="5 9" id="KW-0547">Nucleotide-binding</keyword>
<comment type="pathway">
    <text evidence="1 9">Amino-acid biosynthesis; L-arginine biosynthesis; N(2)-acetyl-L-ornithine from L-glutamate: step 2/4.</text>
</comment>
<feature type="binding site" evidence="9">
    <location>
        <position position="165"/>
    </location>
    <ligand>
        <name>substrate</name>
    </ligand>
</feature>
<dbReference type="CDD" id="cd04238">
    <property type="entry name" value="AAK_NAGK-like"/>
    <property type="match status" value="1"/>
</dbReference>
<dbReference type="GO" id="GO:0003991">
    <property type="term" value="F:acetylglutamate kinase activity"/>
    <property type="evidence" value="ECO:0007669"/>
    <property type="project" value="UniProtKB-UniRule"/>
</dbReference>
<keyword evidence="2 9" id="KW-0055">Arginine biosynthesis</keyword>
<sequence>MLSVIKFGGEVVGRAEQLAHVLTDVAALVEEGWRFVLCHGGGPQASALGRALGIEAKKIAGQRVTDERTLRVVSQAIAGEVGCAVVAGAWASGLAAVGLSAGVVHARRRPPVPVGEDGELVDYGLVGDVTRVDLRAIEACWSAGLTPVLSPIGVGSEAKEPLLFNVNADTVAAALAAALGADHLFAFTSVPGVLRDRADPSTRIPRLSAAEARAAIAEGTIRGGMIPKVEEALAALAGARAAHILAPEPGALADEASAPGSRGTVLIAPETRGRTPAATRGAEPSAAGRDKVEGPVQGDPPLEPTSAVAPQLLDSAQDRR</sequence>
<keyword evidence="4 9" id="KW-0808">Transferase</keyword>
<dbReference type="PANTHER" id="PTHR23342:SF0">
    <property type="entry name" value="N-ACETYLGLUTAMATE SYNTHASE, MITOCHONDRIAL"/>
    <property type="match status" value="1"/>
</dbReference>
<feature type="binding site" evidence="9">
    <location>
        <position position="63"/>
    </location>
    <ligand>
        <name>substrate</name>
    </ligand>
</feature>
<comment type="similarity">
    <text evidence="9">Belongs to the acetylglutamate kinase family. ArgB subfamily.</text>
</comment>
<dbReference type="GO" id="GO:0005737">
    <property type="term" value="C:cytoplasm"/>
    <property type="evidence" value="ECO:0007669"/>
    <property type="project" value="UniProtKB-SubCell"/>
</dbReference>
<organism evidence="12 13">
    <name type="scientific">Enhygromyxa salina</name>
    <dbReference type="NCBI Taxonomy" id="215803"/>
    <lineage>
        <taxon>Bacteria</taxon>
        <taxon>Pseudomonadati</taxon>
        <taxon>Myxococcota</taxon>
        <taxon>Polyangia</taxon>
        <taxon>Nannocystales</taxon>
        <taxon>Nannocystaceae</taxon>
        <taxon>Enhygromyxa</taxon>
    </lineage>
</organism>
<feature type="region of interest" description="Disordered" evidence="10">
    <location>
        <begin position="266"/>
        <end position="320"/>
    </location>
</feature>
<evidence type="ECO:0000256" key="5">
    <source>
        <dbReference type="ARBA" id="ARBA00022741"/>
    </source>
</evidence>
<dbReference type="NCBIfam" id="TIGR00761">
    <property type="entry name" value="argB"/>
    <property type="match status" value="1"/>
</dbReference>
<evidence type="ECO:0000313" key="12">
    <source>
        <dbReference type="EMBL" id="PRQ03703.1"/>
    </source>
</evidence>
<evidence type="ECO:0000256" key="6">
    <source>
        <dbReference type="ARBA" id="ARBA00022777"/>
    </source>
</evidence>
<dbReference type="PANTHER" id="PTHR23342">
    <property type="entry name" value="N-ACETYLGLUTAMATE SYNTHASE"/>
    <property type="match status" value="1"/>
</dbReference>
<feature type="domain" description="Aspartate/glutamate/uridylate kinase" evidence="11">
    <location>
        <begin position="1"/>
        <end position="244"/>
    </location>
</feature>
<dbReference type="AlphaFoldDB" id="A0A2S9YF25"/>
<gene>
    <name evidence="9 12" type="primary">argB</name>
    <name evidence="12" type="ORF">ENSA5_13250</name>
</gene>